<sequence>MATRRRREGVVGIFLLITAVLVDSAEARRKLASSNKSNDVEFAQAPRGTVKSVQSGGGDVVDCVDIYKQPAFDHPLLKNHTIQMKPSFTEEGESHLQGLPAELEEWGVDCPEGTVPIIRMTSENAVQKKDYAIVKTKDYGRTFYGGQALLNVWNPHAETGEASISQIWIYAGSEENVNTVEAGWIAGLDSRPTTTFFTYWTSDGYKSTGCYNLRCSGFVQTNKHIAPGFQVRPTSTFNGQQFEIGVQIKQVNISSFL</sequence>
<dbReference type="PANTHER" id="PTHR31589:SF57">
    <property type="entry name" value="OS06G0474500 PROTEIN"/>
    <property type="match status" value="1"/>
</dbReference>
<dbReference type="Proteomes" id="UP000515151">
    <property type="component" value="Chromosome 3"/>
</dbReference>
<dbReference type="InterPro" id="IPR004314">
    <property type="entry name" value="Neprosin"/>
</dbReference>
<evidence type="ECO:0000313" key="4">
    <source>
        <dbReference type="RefSeq" id="XP_031385715.1"/>
    </source>
</evidence>
<dbReference type="RefSeq" id="XP_031385715.1">
    <property type="nucleotide sequence ID" value="XM_031529855.1"/>
</dbReference>
<dbReference type="Pfam" id="PF14365">
    <property type="entry name" value="Neprosin_AP"/>
    <property type="match status" value="1"/>
</dbReference>
<gene>
    <name evidence="4" type="primary">LOC116199492</name>
</gene>
<feature type="signal peptide" evidence="1">
    <location>
        <begin position="1"/>
        <end position="27"/>
    </location>
</feature>
<keyword evidence="1" id="KW-0732">Signal</keyword>
<dbReference type="Pfam" id="PF03080">
    <property type="entry name" value="Neprosin"/>
    <property type="match status" value="1"/>
</dbReference>
<dbReference type="AlphaFoldDB" id="A0A6P8CPU0"/>
<evidence type="ECO:0000256" key="1">
    <source>
        <dbReference type="SAM" id="SignalP"/>
    </source>
</evidence>
<feature type="chain" id="PRO_5027937358" evidence="1">
    <location>
        <begin position="28"/>
        <end position="257"/>
    </location>
</feature>
<dbReference type="PROSITE" id="PS52045">
    <property type="entry name" value="NEPROSIN_PEP_CD"/>
    <property type="match status" value="1"/>
</dbReference>
<keyword evidence="3" id="KW-1185">Reference proteome</keyword>
<feature type="domain" description="Neprosin PEP catalytic" evidence="2">
    <location>
        <begin position="124"/>
        <end position="257"/>
    </location>
</feature>
<organism evidence="3 4">
    <name type="scientific">Punica granatum</name>
    <name type="common">Pomegranate</name>
    <dbReference type="NCBI Taxonomy" id="22663"/>
    <lineage>
        <taxon>Eukaryota</taxon>
        <taxon>Viridiplantae</taxon>
        <taxon>Streptophyta</taxon>
        <taxon>Embryophyta</taxon>
        <taxon>Tracheophyta</taxon>
        <taxon>Spermatophyta</taxon>
        <taxon>Magnoliopsida</taxon>
        <taxon>eudicotyledons</taxon>
        <taxon>Gunneridae</taxon>
        <taxon>Pentapetalae</taxon>
        <taxon>rosids</taxon>
        <taxon>malvids</taxon>
        <taxon>Myrtales</taxon>
        <taxon>Lythraceae</taxon>
        <taxon>Punica</taxon>
    </lineage>
</organism>
<dbReference type="GeneID" id="116199492"/>
<reference evidence="3" key="1">
    <citation type="journal article" date="2020" name="Plant Biotechnol. J.">
        <title>The pomegranate (Punica granatum L.) draft genome dissects genetic divergence between soft- and hard-seeded cultivars.</title>
        <authorList>
            <person name="Luo X."/>
            <person name="Li H."/>
            <person name="Wu Z."/>
            <person name="Yao W."/>
            <person name="Zhao P."/>
            <person name="Cao D."/>
            <person name="Yu H."/>
            <person name="Li K."/>
            <person name="Poudel K."/>
            <person name="Zhao D."/>
            <person name="Zhang F."/>
            <person name="Xia X."/>
            <person name="Chen L."/>
            <person name="Wang Q."/>
            <person name="Jing D."/>
            <person name="Cao S."/>
        </authorList>
    </citation>
    <scope>NUCLEOTIDE SEQUENCE [LARGE SCALE GENOMIC DNA]</scope>
    <source>
        <strain evidence="3">cv. Tunisia</strain>
    </source>
</reference>
<name>A0A6P8CPU0_PUNGR</name>
<accession>A0A6P8CPU0</accession>
<dbReference type="Gene3D" id="3.90.1320.10">
    <property type="entry name" value="Outer-capsid protein sigma 3, large lobe"/>
    <property type="match status" value="1"/>
</dbReference>
<dbReference type="InterPro" id="IPR025521">
    <property type="entry name" value="Neprosin_propep"/>
</dbReference>
<protein>
    <submittedName>
        <fullName evidence="4">Uncharacterized protein LOC116199492</fullName>
    </submittedName>
</protein>
<reference evidence="4" key="2">
    <citation type="submission" date="2025-08" db="UniProtKB">
        <authorList>
            <consortium name="RefSeq"/>
        </authorList>
    </citation>
    <scope>IDENTIFICATION</scope>
    <source>
        <tissue evidence="4">Leaf</tissue>
    </source>
</reference>
<dbReference type="OrthoDB" id="1858978at2759"/>
<dbReference type="InterPro" id="IPR053168">
    <property type="entry name" value="Glutamic_endopeptidase"/>
</dbReference>
<evidence type="ECO:0000313" key="3">
    <source>
        <dbReference type="Proteomes" id="UP000515151"/>
    </source>
</evidence>
<dbReference type="PANTHER" id="PTHR31589">
    <property type="entry name" value="PROTEIN, PUTATIVE (DUF239)-RELATED-RELATED"/>
    <property type="match status" value="1"/>
</dbReference>
<proteinExistence type="predicted"/>
<evidence type="ECO:0000259" key="2">
    <source>
        <dbReference type="PROSITE" id="PS52045"/>
    </source>
</evidence>